<dbReference type="InterPro" id="IPR050879">
    <property type="entry name" value="Acyltransferase_3"/>
</dbReference>
<dbReference type="PANTHER" id="PTHR23028:SF53">
    <property type="entry name" value="ACYL_TRANSF_3 DOMAIN-CONTAINING PROTEIN"/>
    <property type="match status" value="1"/>
</dbReference>
<keyword evidence="1" id="KW-0472">Membrane</keyword>
<name>A0A6L5QMU9_9BURK</name>
<dbReference type="GO" id="GO:0009103">
    <property type="term" value="P:lipopolysaccharide biosynthetic process"/>
    <property type="evidence" value="ECO:0007669"/>
    <property type="project" value="TreeGrafter"/>
</dbReference>
<feature type="transmembrane region" description="Helical" evidence="1">
    <location>
        <begin position="242"/>
        <end position="260"/>
    </location>
</feature>
<feature type="transmembrane region" description="Helical" evidence="1">
    <location>
        <begin position="189"/>
        <end position="211"/>
    </location>
</feature>
<evidence type="ECO:0000256" key="1">
    <source>
        <dbReference type="SAM" id="Phobius"/>
    </source>
</evidence>
<dbReference type="Pfam" id="PF19040">
    <property type="entry name" value="SGNH"/>
    <property type="match status" value="1"/>
</dbReference>
<accession>A0A6L5QMU9</accession>
<feature type="transmembrane region" description="Helical" evidence="1">
    <location>
        <begin position="72"/>
        <end position="91"/>
    </location>
</feature>
<feature type="transmembrane region" description="Helical" evidence="1">
    <location>
        <begin position="165"/>
        <end position="183"/>
    </location>
</feature>
<dbReference type="PANTHER" id="PTHR23028">
    <property type="entry name" value="ACETYLTRANSFERASE"/>
    <property type="match status" value="1"/>
</dbReference>
<dbReference type="GO" id="GO:0016020">
    <property type="term" value="C:membrane"/>
    <property type="evidence" value="ECO:0007669"/>
    <property type="project" value="TreeGrafter"/>
</dbReference>
<dbReference type="InterPro" id="IPR002656">
    <property type="entry name" value="Acyl_transf_3_dom"/>
</dbReference>
<feature type="domain" description="SGNH" evidence="3">
    <location>
        <begin position="408"/>
        <end position="617"/>
    </location>
</feature>
<evidence type="ECO:0000313" key="5">
    <source>
        <dbReference type="Proteomes" id="UP000481037"/>
    </source>
</evidence>
<keyword evidence="5" id="KW-1185">Reference proteome</keyword>
<comment type="caution">
    <text evidence="4">The sequence shown here is derived from an EMBL/GenBank/DDBJ whole genome shotgun (WGS) entry which is preliminary data.</text>
</comment>
<dbReference type="Proteomes" id="UP000481037">
    <property type="component" value="Unassembled WGS sequence"/>
</dbReference>
<dbReference type="Pfam" id="PF01757">
    <property type="entry name" value="Acyl_transf_3"/>
    <property type="match status" value="1"/>
</dbReference>
<feature type="transmembrane region" description="Helical" evidence="1">
    <location>
        <begin position="7"/>
        <end position="24"/>
    </location>
</feature>
<sequence length="638" mass="70253">MNFRQDINGLRAIAVLAVILFHFNPAWLPGGFAGVDVFFVISGYLMTSIIYRGLSNDNLSVLQFYLARGRRIIPALLAPCLLLLVLGWFVFLPLDYAALGKHVAASVSFVSNMVYWKESSYFAAGAHEKWLLHTWSLSVEWQFYLLYPLCLLVLKRWFGLKSLRWLLLAGSVLGYGLACYASSRSPDAAFFLLPTRAWEMMAGGLALLFPLPLTALRARALEALGALLIVGGYVLLSENNLWPGYLGLVPVAGATLLIAANRQDSWLTNNPLCQWLGDISYSLYIWHWPVVVMLAYRGVLTELRYQLLGIALSLVCAQLSYRLIEQRVRRKTRPAWSRAWFGGAATLCGLGLAVIATHGVVSPLRSISMSDRARFLAEYAEKKDQLRITHWIDQCNVTDALTYHGNTNIEPHCITRAGDGGVFLWGDSHAEALSYGLRHALPAGTPFYQVTASGCRPSILDDTKLKGYAKVACERANQLALQSVAAIRPAVVVVAQQKDHEKKDWDALALKLRQAGARQVVLVGPVPQWQPSLPTVVANRHWDDHAAAIVDSALDQQIMRTNSLMRQNPPGANLTFVSLIDTLCKGEACEARVPPSGDLLLVDYGHLSAAGSLYVVKTLVLPQLHLHPADATLAGNHP</sequence>
<keyword evidence="1" id="KW-1133">Transmembrane helix</keyword>
<dbReference type="GO" id="GO:0016747">
    <property type="term" value="F:acyltransferase activity, transferring groups other than amino-acyl groups"/>
    <property type="evidence" value="ECO:0007669"/>
    <property type="project" value="InterPro"/>
</dbReference>
<evidence type="ECO:0000259" key="2">
    <source>
        <dbReference type="Pfam" id="PF01757"/>
    </source>
</evidence>
<feature type="transmembrane region" description="Helical" evidence="1">
    <location>
        <begin position="218"/>
        <end position="236"/>
    </location>
</feature>
<feature type="transmembrane region" description="Helical" evidence="1">
    <location>
        <begin position="30"/>
        <end position="51"/>
    </location>
</feature>
<dbReference type="AlphaFoldDB" id="A0A6L5QMU9"/>
<evidence type="ECO:0000313" key="4">
    <source>
        <dbReference type="EMBL" id="MRX11110.1"/>
    </source>
</evidence>
<dbReference type="InterPro" id="IPR043968">
    <property type="entry name" value="SGNH"/>
</dbReference>
<gene>
    <name evidence="4" type="ORF">GJ697_25120</name>
</gene>
<evidence type="ECO:0000259" key="3">
    <source>
        <dbReference type="Pfam" id="PF19040"/>
    </source>
</evidence>
<keyword evidence="4" id="KW-0808">Transferase</keyword>
<keyword evidence="1" id="KW-0812">Transmembrane</keyword>
<reference evidence="4 5" key="1">
    <citation type="submission" date="2019-11" db="EMBL/GenBank/DDBJ databases">
        <title>Novel species isolated from a subtropical stream in China.</title>
        <authorList>
            <person name="Lu H."/>
        </authorList>
    </citation>
    <scope>NUCLEOTIDE SEQUENCE [LARGE SCALE GENOMIC DNA]</scope>
    <source>
        <strain evidence="4 5">FT25W</strain>
    </source>
</reference>
<dbReference type="EMBL" id="WKJM01000029">
    <property type="protein sequence ID" value="MRX11110.1"/>
    <property type="molecule type" value="Genomic_DNA"/>
</dbReference>
<proteinExistence type="predicted"/>
<dbReference type="RefSeq" id="WP_154369172.1">
    <property type="nucleotide sequence ID" value="NZ_WKJM01000029.1"/>
</dbReference>
<feature type="domain" description="Acyltransferase 3" evidence="2">
    <location>
        <begin position="6"/>
        <end position="321"/>
    </location>
</feature>
<organism evidence="4 5">
    <name type="scientific">Duganella alba</name>
    <dbReference type="NCBI Taxonomy" id="2666081"/>
    <lineage>
        <taxon>Bacteria</taxon>
        <taxon>Pseudomonadati</taxon>
        <taxon>Pseudomonadota</taxon>
        <taxon>Betaproteobacteria</taxon>
        <taxon>Burkholderiales</taxon>
        <taxon>Oxalobacteraceae</taxon>
        <taxon>Telluria group</taxon>
        <taxon>Duganella</taxon>
    </lineage>
</organism>
<keyword evidence="4" id="KW-0012">Acyltransferase</keyword>
<protein>
    <submittedName>
        <fullName evidence="4">Acyltransferase family protein</fullName>
    </submittedName>
</protein>
<feature type="transmembrane region" description="Helical" evidence="1">
    <location>
        <begin position="336"/>
        <end position="361"/>
    </location>
</feature>
<feature type="transmembrane region" description="Helical" evidence="1">
    <location>
        <begin position="141"/>
        <end position="158"/>
    </location>
</feature>